<dbReference type="RefSeq" id="WP_146169778.1">
    <property type="nucleotide sequence ID" value="NZ_QBKT01000003.1"/>
</dbReference>
<protein>
    <recommendedName>
        <fullName evidence="3">MORN repeat protein</fullName>
    </recommendedName>
</protein>
<keyword evidence="2" id="KW-1185">Reference proteome</keyword>
<evidence type="ECO:0008006" key="3">
    <source>
        <dbReference type="Google" id="ProtNLM"/>
    </source>
</evidence>
<dbReference type="EMBL" id="QBKT01000003">
    <property type="protein sequence ID" value="PTX62347.1"/>
    <property type="molecule type" value="Genomic_DNA"/>
</dbReference>
<evidence type="ECO:0000313" key="1">
    <source>
        <dbReference type="EMBL" id="PTX62347.1"/>
    </source>
</evidence>
<comment type="caution">
    <text evidence="1">The sequence shown here is derived from an EMBL/GenBank/DDBJ whole genome shotgun (WGS) entry which is preliminary data.</text>
</comment>
<sequence length="242" mass="28449">MEIPKTNNKVEKIDLNLFSKKQESFLSVNKKYKNIDTVYVNKRSSSYSEHDANRNTLVYYSGNLKKDGTVENISGYDYSINPIFPVYKSFHNNGNIKTKGVVCWFGFDIGVWYHFDENGNVIKTIDYDEGFDFTYQQVFEFCEERGIPLVKKNKGNRTKIWKQVISDDKYYWHIEYPIIEKIKNIDTKALKKEIEQGIYIKIEENEYIKNVSKHVKLDGKTGEILETKESPLPIFEEDIDDN</sequence>
<name>A0A2T6C272_9FLAO</name>
<evidence type="ECO:0000313" key="2">
    <source>
        <dbReference type="Proteomes" id="UP000244090"/>
    </source>
</evidence>
<reference evidence="1 2" key="1">
    <citation type="submission" date="2018-04" db="EMBL/GenBank/DDBJ databases">
        <title>Genomic Encyclopedia of Archaeal and Bacterial Type Strains, Phase II (KMG-II): from individual species to whole genera.</title>
        <authorList>
            <person name="Goeker M."/>
        </authorList>
    </citation>
    <scope>NUCLEOTIDE SEQUENCE [LARGE SCALE GENOMIC DNA]</scope>
    <source>
        <strain evidence="1 2">DSM 25731</strain>
    </source>
</reference>
<accession>A0A2T6C272</accession>
<organism evidence="1 2">
    <name type="scientific">Kordia periserrulae</name>
    <dbReference type="NCBI Taxonomy" id="701523"/>
    <lineage>
        <taxon>Bacteria</taxon>
        <taxon>Pseudomonadati</taxon>
        <taxon>Bacteroidota</taxon>
        <taxon>Flavobacteriia</taxon>
        <taxon>Flavobacteriales</taxon>
        <taxon>Flavobacteriaceae</taxon>
        <taxon>Kordia</taxon>
    </lineage>
</organism>
<dbReference type="Proteomes" id="UP000244090">
    <property type="component" value="Unassembled WGS sequence"/>
</dbReference>
<dbReference type="AlphaFoldDB" id="A0A2T6C272"/>
<dbReference type="OrthoDB" id="1274094at2"/>
<proteinExistence type="predicted"/>
<gene>
    <name evidence="1" type="ORF">C8N46_103447</name>
</gene>